<organism evidence="2">
    <name type="scientific">uncultured bacterium CSL144</name>
    <dbReference type="NCBI Taxonomy" id="1091570"/>
    <lineage>
        <taxon>Bacteria</taxon>
        <taxon>environmental samples</taxon>
    </lineage>
</organism>
<name>G4WVQ1_9BACT</name>
<evidence type="ECO:0000256" key="1">
    <source>
        <dbReference type="SAM" id="MobiDB-lite"/>
    </source>
</evidence>
<feature type="compositionally biased region" description="Polar residues" evidence="1">
    <location>
        <begin position="33"/>
        <end position="49"/>
    </location>
</feature>
<feature type="region of interest" description="Disordered" evidence="1">
    <location>
        <begin position="33"/>
        <end position="115"/>
    </location>
</feature>
<reference evidence="2" key="2">
    <citation type="journal article" date="2011" name="J. Bacteriol.">
        <title>Long-chain N-acyl amino acid synthases are linked to the putative PEP-CTERM/exosortase protein-sorting system in Gram-negative bacteria.</title>
        <authorList>
            <person name="Craig J.W."/>
            <person name="Cherry M.A."/>
            <person name="Brady S.F."/>
        </authorList>
    </citation>
    <scope>NUCLEOTIDE SEQUENCE</scope>
</reference>
<feature type="compositionally biased region" description="Acidic residues" evidence="1">
    <location>
        <begin position="146"/>
        <end position="161"/>
    </location>
</feature>
<reference evidence="2" key="1">
    <citation type="journal article" date="2004" name="Appl. Environ. Microbiol.">
        <title>Long-chain N-acyltyrosine synthases from environmental DNA.</title>
        <authorList>
            <person name="Brady S.F."/>
            <person name="Chao C.J."/>
            <person name="Clardy J."/>
        </authorList>
    </citation>
    <scope>NUCLEOTIDE SEQUENCE</scope>
</reference>
<evidence type="ECO:0000313" key="2">
    <source>
        <dbReference type="EMBL" id="AEQ20503.1"/>
    </source>
</evidence>
<dbReference type="AlphaFoldDB" id="G4WVQ1"/>
<proteinExistence type="predicted"/>
<dbReference type="EMBL" id="JF429412">
    <property type="protein sequence ID" value="AEQ20503.1"/>
    <property type="molecule type" value="Genomic_DNA"/>
</dbReference>
<sequence length="262" mass="27220">MHQHNQHVKIRLVGLVTIAMLVGMLAGGRRSHAQSLDDSSARANDSAVTENPIPPGVESVTTDTPDAPAVSDDAITTNSVDDSAAHPLSDSPDGKYARPGNAVGSDEASGSGSENGAVLELPQVLNLTSDGTADRSADRAWASTDGNDEDTAQSSEDEQDIAGDHDLGATTGQVGTLEDYKDQANEAPPGTIFFAPVGTVVGFPRPPLFNPIPRPRFGVPTSPIILPPTSSGPFPSTSPMLMVPRFATFGSFRGRGLMGAHR</sequence>
<accession>G4WVQ1</accession>
<feature type="region of interest" description="Disordered" evidence="1">
    <location>
        <begin position="129"/>
        <end position="172"/>
    </location>
</feature>
<protein>
    <submittedName>
        <fullName evidence="2">Uncharacterized protein</fullName>
    </submittedName>
</protein>